<dbReference type="GO" id="GO:0006508">
    <property type="term" value="P:proteolysis"/>
    <property type="evidence" value="ECO:0007669"/>
    <property type="project" value="InterPro"/>
</dbReference>
<feature type="chain" id="PRO_5029468700" evidence="4">
    <location>
        <begin position="17"/>
        <end position="369"/>
    </location>
</feature>
<dbReference type="SMART" id="SM00645">
    <property type="entry name" value="Pept_C1"/>
    <property type="match status" value="1"/>
</dbReference>
<keyword evidence="2" id="KW-0865">Zymogen</keyword>
<dbReference type="Pfam" id="PF08246">
    <property type="entry name" value="Inhibitor_I29"/>
    <property type="match status" value="1"/>
</dbReference>
<evidence type="ECO:0000256" key="2">
    <source>
        <dbReference type="ARBA" id="ARBA00023145"/>
    </source>
</evidence>
<evidence type="ECO:0000313" key="8">
    <source>
        <dbReference type="Proteomes" id="UP000591131"/>
    </source>
</evidence>
<organism evidence="7 8">
    <name type="scientific">Perkinsus chesapeaki</name>
    <name type="common">Clam parasite</name>
    <name type="synonym">Perkinsus andrewsi</name>
    <dbReference type="NCBI Taxonomy" id="330153"/>
    <lineage>
        <taxon>Eukaryota</taxon>
        <taxon>Sar</taxon>
        <taxon>Alveolata</taxon>
        <taxon>Perkinsozoa</taxon>
        <taxon>Perkinsea</taxon>
        <taxon>Perkinsida</taxon>
        <taxon>Perkinsidae</taxon>
        <taxon>Perkinsus</taxon>
    </lineage>
</organism>
<dbReference type="InterPro" id="IPR039417">
    <property type="entry name" value="Peptidase_C1A_papain-like"/>
</dbReference>
<evidence type="ECO:0000256" key="4">
    <source>
        <dbReference type="SAM" id="SignalP"/>
    </source>
</evidence>
<dbReference type="OrthoDB" id="190265at2759"/>
<keyword evidence="3" id="KW-1015">Disulfide bond</keyword>
<sequence>MKVIFALLPSLRLVYGSLDDEAIREFDIFKQEYSKSYSPDDEDYRRGVFIDNYKWIKEQNTRGDHSYVLGVTRFADMTNEEFATSYVATGLKGSVDDLTDYLDKHRQPTNSEVSSRALQDAPPESINWVDRGVLGPVKDQGQCGSCASFATTGALEAHYALAMGQTGNSIVPLSEQQLLDCIPSIGCNGGLPSLTYPYINTSGITSESNYPYQTAKLACRSDLISTNSLVIQPGVVSGYTQINNNYDELLSAVGLIGPVATMIDGTTPPFQHYKSGIINGTTCDSLTLHIVVIVGYGVSEEGMKYWLIKNSWGTGWGEQGYAKVERGTGGRGRCGIESLSWYPHVNAAAAAPTTTAPTSSSTTGPASPA</sequence>
<dbReference type="SUPFAM" id="SSF54001">
    <property type="entry name" value="Cysteine proteinases"/>
    <property type="match status" value="1"/>
</dbReference>
<evidence type="ECO:0000256" key="1">
    <source>
        <dbReference type="ARBA" id="ARBA00008455"/>
    </source>
</evidence>
<dbReference type="PRINTS" id="PR00705">
    <property type="entry name" value="PAPAIN"/>
</dbReference>
<dbReference type="CDD" id="cd02248">
    <property type="entry name" value="Peptidase_C1A"/>
    <property type="match status" value="1"/>
</dbReference>
<proteinExistence type="inferred from homology"/>
<evidence type="ECO:0000259" key="5">
    <source>
        <dbReference type="SMART" id="SM00645"/>
    </source>
</evidence>
<feature type="signal peptide" evidence="4">
    <location>
        <begin position="1"/>
        <end position="16"/>
    </location>
</feature>
<dbReference type="Gene3D" id="3.90.70.10">
    <property type="entry name" value="Cysteine proteinases"/>
    <property type="match status" value="1"/>
</dbReference>
<protein>
    <submittedName>
        <fullName evidence="7">Uncharacterized protein</fullName>
    </submittedName>
</protein>
<evidence type="ECO:0000256" key="3">
    <source>
        <dbReference type="ARBA" id="ARBA00023157"/>
    </source>
</evidence>
<gene>
    <name evidence="7" type="ORF">FOL47_000660</name>
</gene>
<dbReference type="InterPro" id="IPR038765">
    <property type="entry name" value="Papain-like_cys_pep_sf"/>
</dbReference>
<feature type="domain" description="Cathepsin propeptide inhibitor" evidence="6">
    <location>
        <begin position="26"/>
        <end position="82"/>
    </location>
</feature>
<dbReference type="SMART" id="SM00848">
    <property type="entry name" value="Inhibitor_I29"/>
    <property type="match status" value="1"/>
</dbReference>
<dbReference type="InterPro" id="IPR013128">
    <property type="entry name" value="Peptidase_C1A"/>
</dbReference>
<dbReference type="Pfam" id="PF00112">
    <property type="entry name" value="Peptidase_C1"/>
    <property type="match status" value="1"/>
</dbReference>
<dbReference type="FunFam" id="3.90.70.10:FF:000332">
    <property type="entry name" value="Cathepsin L1"/>
    <property type="match status" value="1"/>
</dbReference>
<dbReference type="AlphaFoldDB" id="A0A7J6ML78"/>
<dbReference type="InterPro" id="IPR013201">
    <property type="entry name" value="Prot_inhib_I29"/>
</dbReference>
<dbReference type="InterPro" id="IPR000668">
    <property type="entry name" value="Peptidase_C1A_C"/>
</dbReference>
<reference evidence="7 8" key="1">
    <citation type="submission" date="2020-04" db="EMBL/GenBank/DDBJ databases">
        <title>Perkinsus chesapeaki whole genome sequence.</title>
        <authorList>
            <person name="Bogema D.R."/>
        </authorList>
    </citation>
    <scope>NUCLEOTIDE SEQUENCE [LARGE SCALE GENOMIC DNA]</scope>
    <source>
        <strain evidence="7">ATCC PRA-425</strain>
    </source>
</reference>
<name>A0A7J6ML78_PERCH</name>
<keyword evidence="8" id="KW-1185">Reference proteome</keyword>
<dbReference type="EMBL" id="JAAPAO010000112">
    <property type="protein sequence ID" value="KAF4672352.1"/>
    <property type="molecule type" value="Genomic_DNA"/>
</dbReference>
<dbReference type="PANTHER" id="PTHR12411">
    <property type="entry name" value="CYSTEINE PROTEASE FAMILY C1-RELATED"/>
    <property type="match status" value="1"/>
</dbReference>
<dbReference type="Proteomes" id="UP000591131">
    <property type="component" value="Unassembled WGS sequence"/>
</dbReference>
<comment type="caution">
    <text evidence="7">The sequence shown here is derived from an EMBL/GenBank/DDBJ whole genome shotgun (WGS) entry which is preliminary data.</text>
</comment>
<dbReference type="GO" id="GO:0008234">
    <property type="term" value="F:cysteine-type peptidase activity"/>
    <property type="evidence" value="ECO:0007669"/>
    <property type="project" value="InterPro"/>
</dbReference>
<accession>A0A7J6ML78</accession>
<keyword evidence="4" id="KW-0732">Signal</keyword>
<evidence type="ECO:0000313" key="7">
    <source>
        <dbReference type="EMBL" id="KAF4672352.1"/>
    </source>
</evidence>
<evidence type="ECO:0000259" key="6">
    <source>
        <dbReference type="SMART" id="SM00848"/>
    </source>
</evidence>
<feature type="domain" description="Peptidase C1A papain C-terminal" evidence="5">
    <location>
        <begin position="122"/>
        <end position="344"/>
    </location>
</feature>
<comment type="similarity">
    <text evidence="1">Belongs to the peptidase C1 family.</text>
</comment>